<organism evidence="1">
    <name type="scientific">marine sediment metagenome</name>
    <dbReference type="NCBI Taxonomy" id="412755"/>
    <lineage>
        <taxon>unclassified sequences</taxon>
        <taxon>metagenomes</taxon>
        <taxon>ecological metagenomes</taxon>
    </lineage>
</organism>
<proteinExistence type="predicted"/>
<accession>X1RXL6</accession>
<gene>
    <name evidence="1" type="ORF">S12H4_21771</name>
</gene>
<dbReference type="Pfam" id="PF08757">
    <property type="entry name" value="CotH"/>
    <property type="match status" value="1"/>
</dbReference>
<protein>
    <submittedName>
        <fullName evidence="1">Uncharacterized protein</fullName>
    </submittedName>
</protein>
<dbReference type="AlphaFoldDB" id="X1RXL6"/>
<feature type="non-terminal residue" evidence="1">
    <location>
        <position position="250"/>
    </location>
</feature>
<evidence type="ECO:0000313" key="1">
    <source>
        <dbReference type="EMBL" id="GAI85492.1"/>
    </source>
</evidence>
<comment type="caution">
    <text evidence="1">The sequence shown here is derived from an EMBL/GenBank/DDBJ whole genome shotgun (WGS) entry which is preliminary data.</text>
</comment>
<dbReference type="EMBL" id="BARW01011252">
    <property type="protein sequence ID" value="GAI85492.1"/>
    <property type="molecule type" value="Genomic_DNA"/>
</dbReference>
<sequence length="250" mass="28753">AEYVRDIFARDTQLAMGELSSHGNFAHLYLNGVYWGLYNPSERPDAGFLSEHYGGEKDDWDAMNSGEMVDGNREAWNTMMGIAEDGLETQAAYDQIQEYLDVDNLITYMIVNHYIGNVDWSDKNWYAGRLRETGEGYRTFSWDSELAIFGLWDNNIDHNAGDTPQRLFHQLRDNPEFRLLYADHLHRHLFNGGALTPGSCIERYTKRSDEIYTAIIGESARWGDNLMGTHSGLPYTRDDDWIPSVNYILD</sequence>
<feature type="non-terminal residue" evidence="1">
    <location>
        <position position="1"/>
    </location>
</feature>
<name>X1RXL6_9ZZZZ</name>
<dbReference type="InterPro" id="IPR014867">
    <property type="entry name" value="Spore_coat_CotH_CotH2/3/7"/>
</dbReference>
<reference evidence="1" key="1">
    <citation type="journal article" date="2014" name="Front. Microbiol.">
        <title>High frequency of phylogenetically diverse reductive dehalogenase-homologous genes in deep subseafloor sedimentary metagenomes.</title>
        <authorList>
            <person name="Kawai M."/>
            <person name="Futagami T."/>
            <person name="Toyoda A."/>
            <person name="Takaki Y."/>
            <person name="Nishi S."/>
            <person name="Hori S."/>
            <person name="Arai W."/>
            <person name="Tsubouchi T."/>
            <person name="Morono Y."/>
            <person name="Uchiyama I."/>
            <person name="Ito T."/>
            <person name="Fujiyama A."/>
            <person name="Inagaki F."/>
            <person name="Takami H."/>
        </authorList>
    </citation>
    <scope>NUCLEOTIDE SEQUENCE</scope>
    <source>
        <strain evidence="1">Expedition CK06-06</strain>
    </source>
</reference>